<keyword evidence="4" id="KW-1185">Reference proteome</keyword>
<organism evidence="3 4">
    <name type="scientific">Enterobacter sichuanensis</name>
    <dbReference type="NCBI Taxonomy" id="2071710"/>
    <lineage>
        <taxon>Bacteria</taxon>
        <taxon>Pseudomonadati</taxon>
        <taxon>Pseudomonadota</taxon>
        <taxon>Gammaproteobacteria</taxon>
        <taxon>Enterobacterales</taxon>
        <taxon>Enterobacteriaceae</taxon>
        <taxon>Enterobacter</taxon>
        <taxon>Enterobacter cloacae complex</taxon>
    </lineage>
</organism>
<comment type="caution">
    <text evidence="3">The sequence shown here is derived from an EMBL/GenBank/DDBJ whole genome shotgun (WGS) entry which is preliminary data.</text>
</comment>
<reference evidence="3 4" key="1">
    <citation type="submission" date="2021-06" db="EMBL/GenBank/DDBJ databases">
        <authorList>
            <person name="Stanton E."/>
        </authorList>
    </citation>
    <scope>NUCLEOTIDE SEQUENCE [LARGE SCALE GENOMIC DNA]</scope>
    <source>
        <strain evidence="3 4">2021EL-00146</strain>
    </source>
</reference>
<proteinExistence type="predicted"/>
<dbReference type="EMBL" id="JAHLTI010000001">
    <property type="protein sequence ID" value="MBU5922713.1"/>
    <property type="molecule type" value="Genomic_DNA"/>
</dbReference>
<name>A0ABS6G7C4_9ENTR</name>
<dbReference type="Proteomes" id="UP000787201">
    <property type="component" value="Unassembled WGS sequence"/>
</dbReference>
<accession>A0ABS6G7C4</accession>
<feature type="domain" description="HNH/Endo VII superfamily nuclease toxins" evidence="2">
    <location>
        <begin position="70"/>
        <end position="138"/>
    </location>
</feature>
<protein>
    <recommendedName>
        <fullName evidence="2">HNH/Endo VII superfamily nuclease toxins domain-containing protein</fullName>
    </recommendedName>
</protein>
<dbReference type="InterPro" id="IPR028048">
    <property type="entry name" value="Tox-HNH-EHHH"/>
</dbReference>
<feature type="compositionally biased region" description="Polar residues" evidence="1">
    <location>
        <begin position="120"/>
        <end position="129"/>
    </location>
</feature>
<feature type="compositionally biased region" description="Basic and acidic residues" evidence="1">
    <location>
        <begin position="52"/>
        <end position="63"/>
    </location>
</feature>
<evidence type="ECO:0000259" key="2">
    <source>
        <dbReference type="Pfam" id="PF15657"/>
    </source>
</evidence>
<evidence type="ECO:0000313" key="3">
    <source>
        <dbReference type="EMBL" id="MBU5922713.1"/>
    </source>
</evidence>
<feature type="region of interest" description="Disordered" evidence="1">
    <location>
        <begin position="44"/>
        <end position="72"/>
    </location>
</feature>
<gene>
    <name evidence="3" type="ORF">KQV47_00730</name>
</gene>
<feature type="region of interest" description="Disordered" evidence="1">
    <location>
        <begin position="99"/>
        <end position="140"/>
    </location>
</feature>
<sequence length="140" mass="15682">MLTTRSEYDRLGRLHRLDVFIVNDGRLLVQDGTLPGQEQWRWDTAGNPLEGVGEKNAHSRPDLLDGEGNKILNTKGLPIKTRQYEFRDSNNKPVFIQEHSLGHDKATSGQGAEPHFTVRPPQNLNTGSVPGSHGHYNFES</sequence>
<dbReference type="Pfam" id="PF15657">
    <property type="entry name" value="Tox-HNH-EHHH"/>
    <property type="match status" value="1"/>
</dbReference>
<evidence type="ECO:0000256" key="1">
    <source>
        <dbReference type="SAM" id="MobiDB-lite"/>
    </source>
</evidence>
<evidence type="ECO:0000313" key="4">
    <source>
        <dbReference type="Proteomes" id="UP000787201"/>
    </source>
</evidence>